<dbReference type="AlphaFoldDB" id="K9VHJ8"/>
<reference evidence="1 2" key="1">
    <citation type="submission" date="2012-05" db="EMBL/GenBank/DDBJ databases">
        <title>Finished chromosome of genome of Oscillatoria sp. PCC 7112.</title>
        <authorList>
            <consortium name="US DOE Joint Genome Institute"/>
            <person name="Gugger M."/>
            <person name="Coursin T."/>
            <person name="Rippka R."/>
            <person name="Tandeau De Marsac N."/>
            <person name="Huntemann M."/>
            <person name="Wei C.-L."/>
            <person name="Han J."/>
            <person name="Detter J.C."/>
            <person name="Han C."/>
            <person name="Tapia R."/>
            <person name="Davenport K."/>
            <person name="Daligault H."/>
            <person name="Erkkila T."/>
            <person name="Gu W."/>
            <person name="Munk A.C.C."/>
            <person name="Teshima H."/>
            <person name="Xu Y."/>
            <person name="Chain P."/>
            <person name="Chen A."/>
            <person name="Krypides N."/>
            <person name="Mavromatis K."/>
            <person name="Markowitz V."/>
            <person name="Szeto E."/>
            <person name="Ivanova N."/>
            <person name="Mikhailova N."/>
            <person name="Ovchinnikova G."/>
            <person name="Pagani I."/>
            <person name="Pati A."/>
            <person name="Goodwin L."/>
            <person name="Peters L."/>
            <person name="Pitluck S."/>
            <person name="Woyke T."/>
            <person name="Kerfeld C."/>
        </authorList>
    </citation>
    <scope>NUCLEOTIDE SEQUENCE [LARGE SCALE GENOMIC DNA]</scope>
    <source>
        <strain evidence="1 2">PCC 7112</strain>
    </source>
</reference>
<sequence>MSKFEELCKAYAASRQAYRESCEACQDFSEIFIQQMSDYLECPIHNQNQKFDDNGILYFDGAIDVCENPENPQKGDRETVEISLSVNKVIDNFIVTVYPWGHEFKILIDEPRHFEEAFEYIFDRLQSAYTGVSLLPSEPDPLPF</sequence>
<dbReference type="Proteomes" id="UP000010478">
    <property type="component" value="Chromosome"/>
</dbReference>
<organism evidence="1 2">
    <name type="scientific">Phormidium nigroviride PCC 7112</name>
    <dbReference type="NCBI Taxonomy" id="179408"/>
    <lineage>
        <taxon>Bacteria</taxon>
        <taxon>Bacillati</taxon>
        <taxon>Cyanobacteriota</taxon>
        <taxon>Cyanophyceae</taxon>
        <taxon>Oscillatoriophycideae</taxon>
        <taxon>Oscillatoriales</taxon>
        <taxon>Oscillatoriaceae</taxon>
        <taxon>Phormidium</taxon>
    </lineage>
</organism>
<evidence type="ECO:0000313" key="2">
    <source>
        <dbReference type="Proteomes" id="UP000010478"/>
    </source>
</evidence>
<accession>K9VHJ8</accession>
<protein>
    <submittedName>
        <fullName evidence="1">Uncharacterized protein</fullName>
    </submittedName>
</protein>
<dbReference type="HOGENOM" id="CLU_1794569_0_0_3"/>
<dbReference type="KEGG" id="oni:Osc7112_3152"/>
<dbReference type="OrthoDB" id="583717at2"/>
<gene>
    <name evidence="1" type="ORF">Osc7112_3152</name>
</gene>
<name>K9VHJ8_9CYAN</name>
<proteinExistence type="predicted"/>
<evidence type="ECO:0000313" key="1">
    <source>
        <dbReference type="EMBL" id="AFZ07538.1"/>
    </source>
</evidence>
<keyword evidence="2" id="KW-1185">Reference proteome</keyword>
<dbReference type="eggNOG" id="ENOG5033YVR">
    <property type="taxonomic scope" value="Bacteria"/>
</dbReference>
<dbReference type="RefSeq" id="WP_015176814.1">
    <property type="nucleotide sequence ID" value="NC_019729.1"/>
</dbReference>
<dbReference type="EMBL" id="CP003614">
    <property type="protein sequence ID" value="AFZ07538.1"/>
    <property type="molecule type" value="Genomic_DNA"/>
</dbReference>